<evidence type="ECO:0000313" key="18">
    <source>
        <dbReference type="EMBL" id="AAS54283.2"/>
    </source>
</evidence>
<reference evidence="18 19" key="1">
    <citation type="journal article" date="2004" name="Science">
        <title>The Ashbya gossypii genome as a tool for mapping the ancient Saccharomyces cerevisiae genome.</title>
        <authorList>
            <person name="Dietrich F.S."/>
            <person name="Voegeli S."/>
            <person name="Brachat S."/>
            <person name="Lerch A."/>
            <person name="Gates K."/>
            <person name="Steiner S."/>
            <person name="Mohr C."/>
            <person name="Pohlmann R."/>
            <person name="Luedi P."/>
            <person name="Choi S."/>
            <person name="Wing R.A."/>
            <person name="Flavier A."/>
            <person name="Gaffney T.D."/>
            <person name="Philippsen P."/>
        </authorList>
    </citation>
    <scope>NUCLEOTIDE SEQUENCE [LARGE SCALE GENOMIC DNA]</scope>
    <source>
        <strain evidence="19">ATCC 10895 / CBS 109.51 / FGSC 9923 / NRRL Y-1056</strain>
    </source>
</reference>
<evidence type="ECO:0000256" key="3">
    <source>
        <dbReference type="ARBA" id="ARBA00010730"/>
    </source>
</evidence>
<dbReference type="InterPro" id="IPR005200">
    <property type="entry name" value="Endo-beta-glucanase"/>
</dbReference>
<dbReference type="PANTHER" id="PTHR31983">
    <property type="entry name" value="ENDO-1,3(4)-BETA-GLUCANASE 1"/>
    <property type="match status" value="1"/>
</dbReference>
<dbReference type="OMA" id="HYPGWTS"/>
<gene>
    <name evidence="18" type="ORF">AGOS_AGL208C</name>
</gene>
<dbReference type="FunFam" id="1.20.5.420:FF:000008">
    <property type="entry name" value="Endo-1,3-beta-glucanase Engl1"/>
    <property type="match status" value="1"/>
</dbReference>
<dbReference type="eggNOG" id="KOG2254">
    <property type="taxonomic scope" value="Eukaryota"/>
</dbReference>
<dbReference type="Gene3D" id="2.70.98.30">
    <property type="entry name" value="Golgi alpha-mannosidase II, domain 4"/>
    <property type="match status" value="1"/>
</dbReference>
<dbReference type="GeneID" id="4622752"/>
<dbReference type="GO" id="GO:0009986">
    <property type="term" value="C:cell surface"/>
    <property type="evidence" value="ECO:0000318"/>
    <property type="project" value="GO_Central"/>
</dbReference>
<evidence type="ECO:0000256" key="14">
    <source>
        <dbReference type="ARBA" id="ARBA00074614"/>
    </source>
</evidence>
<keyword evidence="8" id="KW-0378">Hydrolase</keyword>
<keyword evidence="5" id="KW-0134">Cell wall</keyword>
<dbReference type="EMBL" id="AE016820">
    <property type="protein sequence ID" value="AAS54283.2"/>
    <property type="molecule type" value="Genomic_DNA"/>
</dbReference>
<comment type="similarity">
    <text evidence="3">Belongs to the glycosyl hydrolase 81 family.</text>
</comment>
<sequence>MRGFLKTLFFTSASLDLSDIQPATVPSFSTRPDRLLTVVALKSLALPTKIDPLTISEPTSIPHYGHWTLVSTPVTRPGNSEYTTASQPSESWYDSTPHTGEGMTDILSSNRTRGTIGTTTHQNVSTPVVQPTRAGGTAGVTADDLFAPIETGGPPEVFTRQSNPLDLPKGVESNGTPYQTNKFYTNLIVGAQNSSVFVFPYSVWYNKTRQGIAISHTGKSRNISRSGDDNSAYGMSHPLGMAELVFSAAGFGADKSQLHVKEMQSDSCRLELRGSGGDSYLEMPLVQGMGWVTGIYHGGIKVAVQVPKGLKCLRAENPGTLPESTLKYRVILSNGVEWLLYITFKDQKSWKDFDLVAKDRYTLEAEKSVDGVIVQAAIAPKDQNLEEHYDNSAGMYATSFSIKGSVKDTVAEYSFEYSTEGKSQSGNTMLFALPHHIPMMTSDMESKKTGIELEAYTRGIMKGFLTNKLSFRAELDRQLSWLPYSPEIKQHNLTYNVEQLHLLANVANLELQADISSSIKGLNTYFIGKMIDKFAYILLVVCDVIGNKDITHESLTNLKTAFDLLLKNQQTFPLYYDTKFSGIVSSADWKDYHGQADFGATYYNDHHFHYGYLIHTAAVIAYVDAKLGGSWGETNKDWVNALIRDVANPSTEDNYFPVFRSFDWYHGHSFASGLFENPNGRNQESSSEDYNFAYAMKMWGKVIGDLKMELRADIMLAIMSESINKYYLYSKADTIWPEQIAKNKVPGLLFENSITYTTFFGTNIEYIHGINMLPITPVSGLIRKPSFVKEEWNEKIAPILEKIESGWKGIVVLNQALYDPKAAYKFFAAEGFDSQKYLDGGLSRTWALAFTGGLANTLGLL</sequence>
<dbReference type="HOGENOM" id="CLU_005482_2_0_1"/>
<dbReference type="RefSeq" id="NP_986459.2">
    <property type="nucleotide sequence ID" value="NM_211521.2"/>
</dbReference>
<evidence type="ECO:0000256" key="13">
    <source>
        <dbReference type="ARBA" id="ARBA00023326"/>
    </source>
</evidence>
<keyword evidence="12" id="KW-0961">Cell wall biogenesis/degradation</keyword>
<dbReference type="InParanoid" id="Q750Z5"/>
<keyword evidence="7" id="KW-0732">Signal</keyword>
<accession>Q750Z5</accession>
<dbReference type="FunCoup" id="Q750Z5">
    <property type="interactions" value="225"/>
</dbReference>
<keyword evidence="10" id="KW-0119">Carbohydrate metabolism</keyword>
<evidence type="ECO:0000256" key="11">
    <source>
        <dbReference type="ARBA" id="ARBA00023295"/>
    </source>
</evidence>
<protein>
    <recommendedName>
        <fullName evidence="14">Glucan endo-1,3-beta-D-glucosidase 1</fullName>
        <ecNumber evidence="4">3.2.1.39</ecNumber>
    </recommendedName>
    <alternativeName>
        <fullName evidence="15">Daughter specific expression protein 4</fullName>
    </alternativeName>
</protein>
<dbReference type="InterPro" id="IPR040720">
    <property type="entry name" value="GH81_C"/>
</dbReference>
<evidence type="ECO:0000256" key="4">
    <source>
        <dbReference type="ARBA" id="ARBA00012780"/>
    </source>
</evidence>
<dbReference type="PANTHER" id="PTHR31983:SF20">
    <property type="entry name" value="GLUCAN ENDO-1,3-BETA-D-GLUCOSIDASE 1"/>
    <property type="match status" value="1"/>
</dbReference>
<dbReference type="GO" id="GO:0052861">
    <property type="term" value="F:endo-1,3(4)-beta-glucanase activity"/>
    <property type="evidence" value="ECO:0007669"/>
    <property type="project" value="InterPro"/>
</dbReference>
<dbReference type="GO" id="GO:0071555">
    <property type="term" value="P:cell wall organization"/>
    <property type="evidence" value="ECO:0007669"/>
    <property type="project" value="UniProtKB-KW"/>
</dbReference>
<dbReference type="Gene3D" id="1.20.5.420">
    <property type="entry name" value="Immunoglobulin FC, subunit C"/>
    <property type="match status" value="1"/>
</dbReference>
<evidence type="ECO:0000256" key="10">
    <source>
        <dbReference type="ARBA" id="ARBA00023277"/>
    </source>
</evidence>
<keyword evidence="19" id="KW-1185">Reference proteome</keyword>
<dbReference type="STRING" id="284811.Q750Z5"/>
<evidence type="ECO:0000256" key="5">
    <source>
        <dbReference type="ARBA" id="ARBA00022512"/>
    </source>
</evidence>
<keyword evidence="13" id="KW-0624">Polysaccharide degradation</keyword>
<dbReference type="KEGG" id="ago:AGOS_AGL208C"/>
<dbReference type="EC" id="3.2.1.39" evidence="4"/>
<evidence type="ECO:0000259" key="17">
    <source>
        <dbReference type="Pfam" id="PF17652"/>
    </source>
</evidence>
<evidence type="ECO:0000256" key="2">
    <source>
        <dbReference type="ARBA" id="ARBA00004191"/>
    </source>
</evidence>
<evidence type="ECO:0000256" key="15">
    <source>
        <dbReference type="ARBA" id="ARBA00075210"/>
    </source>
</evidence>
<keyword evidence="6" id="KW-0964">Secreted</keyword>
<comment type="catalytic activity">
    <reaction evidence="1">
        <text>Hydrolysis of (1-&gt;3)-beta-D-glucosidic linkages in (1-&gt;3)-beta-D-glucans.</text>
        <dbReference type="EC" id="3.2.1.39"/>
    </reaction>
</comment>
<dbReference type="AlphaFoldDB" id="Q750Z5"/>
<organism evidence="18 19">
    <name type="scientific">Eremothecium gossypii (strain ATCC 10895 / CBS 109.51 / FGSC 9923 / NRRL Y-1056)</name>
    <name type="common">Yeast</name>
    <name type="synonym">Ashbya gossypii</name>
    <dbReference type="NCBI Taxonomy" id="284811"/>
    <lineage>
        <taxon>Eukaryota</taxon>
        <taxon>Fungi</taxon>
        <taxon>Dikarya</taxon>
        <taxon>Ascomycota</taxon>
        <taxon>Saccharomycotina</taxon>
        <taxon>Saccharomycetes</taxon>
        <taxon>Saccharomycetales</taxon>
        <taxon>Saccharomycetaceae</taxon>
        <taxon>Eremothecium</taxon>
    </lineage>
</organism>
<dbReference type="Proteomes" id="UP000000591">
    <property type="component" value="Chromosome VII"/>
</dbReference>
<dbReference type="Pfam" id="PF03639">
    <property type="entry name" value="Glyco_hydro_81"/>
    <property type="match status" value="1"/>
</dbReference>
<dbReference type="GO" id="GO:0000272">
    <property type="term" value="P:polysaccharide catabolic process"/>
    <property type="evidence" value="ECO:0007669"/>
    <property type="project" value="UniProtKB-KW"/>
</dbReference>
<evidence type="ECO:0000259" key="16">
    <source>
        <dbReference type="Pfam" id="PF03639"/>
    </source>
</evidence>
<dbReference type="GO" id="GO:0042973">
    <property type="term" value="F:glucan endo-1,3-beta-D-glucosidase activity"/>
    <property type="evidence" value="ECO:0000318"/>
    <property type="project" value="GO_Central"/>
</dbReference>
<evidence type="ECO:0000256" key="9">
    <source>
        <dbReference type="ARBA" id="ARBA00023180"/>
    </source>
</evidence>
<dbReference type="Gene3D" id="1.10.287.1170">
    <property type="entry name" value="glycoside hydrolase family 81 endo-[beta] glucanase"/>
    <property type="match status" value="1"/>
</dbReference>
<reference evidence="19" key="2">
    <citation type="journal article" date="2013" name="G3 (Bethesda)">
        <title>Genomes of Ashbya fungi isolated from insects reveal four mating-type loci, numerous translocations, lack of transposons, and distinct gene duplications.</title>
        <authorList>
            <person name="Dietrich F.S."/>
            <person name="Voegeli S."/>
            <person name="Kuo S."/>
            <person name="Philippsen P."/>
        </authorList>
    </citation>
    <scope>GENOME REANNOTATION</scope>
    <source>
        <strain evidence="19">ATCC 10895 / CBS 109.51 / FGSC 9923 / NRRL Y-1056</strain>
    </source>
</reference>
<name>Q750Z5_EREGS</name>
<keyword evidence="11" id="KW-0326">Glycosidase</keyword>
<dbReference type="InterPro" id="IPR040451">
    <property type="entry name" value="GH81_N"/>
</dbReference>
<comment type="subcellular location">
    <subcellularLocation>
        <location evidence="2">Secreted</location>
        <location evidence="2">Cell wall</location>
    </subcellularLocation>
</comment>
<feature type="domain" description="Glycosyl hydrolase family 81 N-terminal" evidence="16">
    <location>
        <begin position="164"/>
        <end position="486"/>
    </location>
</feature>
<evidence type="ECO:0000256" key="8">
    <source>
        <dbReference type="ARBA" id="ARBA00022801"/>
    </source>
</evidence>
<dbReference type="Pfam" id="PF17652">
    <property type="entry name" value="Glyco_hydro81C"/>
    <property type="match status" value="1"/>
</dbReference>
<dbReference type="OrthoDB" id="4473401at2759"/>
<dbReference type="GO" id="GO:0000920">
    <property type="term" value="P:septum digestion after cytokinesis"/>
    <property type="evidence" value="ECO:0007669"/>
    <property type="project" value="UniProtKB-ARBA"/>
</dbReference>
<evidence type="ECO:0000256" key="6">
    <source>
        <dbReference type="ARBA" id="ARBA00022525"/>
    </source>
</evidence>
<keyword evidence="9" id="KW-0325">Glycoprotein</keyword>
<evidence type="ECO:0000256" key="12">
    <source>
        <dbReference type="ARBA" id="ARBA00023316"/>
    </source>
</evidence>
<proteinExistence type="inferred from homology"/>
<feature type="domain" description="Glycosyl hydrolase family 81 C-terminal" evidence="17">
    <location>
        <begin position="495"/>
        <end position="848"/>
    </location>
</feature>
<dbReference type="FunFam" id="2.70.98.30:FF:000006">
    <property type="entry name" value="Endo-1,3-beta-glucanase Engl1"/>
    <property type="match status" value="1"/>
</dbReference>
<evidence type="ECO:0000256" key="7">
    <source>
        <dbReference type="ARBA" id="ARBA00022729"/>
    </source>
</evidence>
<dbReference type="CAZy" id="GH81">
    <property type="family name" value="Glycoside Hydrolase Family 81"/>
</dbReference>
<evidence type="ECO:0000256" key="1">
    <source>
        <dbReference type="ARBA" id="ARBA00000382"/>
    </source>
</evidence>
<dbReference type="PROSITE" id="PS52008">
    <property type="entry name" value="GH81"/>
    <property type="match status" value="1"/>
</dbReference>
<evidence type="ECO:0000313" key="19">
    <source>
        <dbReference type="Proteomes" id="UP000000591"/>
    </source>
</evidence>